<keyword evidence="3" id="KW-0862">Zinc</keyword>
<dbReference type="PROSITE" id="PS50950">
    <property type="entry name" value="ZF_THAP"/>
    <property type="match status" value="1"/>
</dbReference>
<proteinExistence type="predicted"/>
<feature type="domain" description="THAP-type" evidence="7">
    <location>
        <begin position="1"/>
        <end position="50"/>
    </location>
</feature>
<dbReference type="InterPro" id="IPR021896">
    <property type="entry name" value="THAP9-like_HTH"/>
</dbReference>
<evidence type="ECO:0000256" key="4">
    <source>
        <dbReference type="ARBA" id="ARBA00023125"/>
    </source>
</evidence>
<keyword evidence="6" id="KW-0175">Coiled coil</keyword>
<feature type="coiled-coil region" evidence="6">
    <location>
        <begin position="136"/>
        <end position="163"/>
    </location>
</feature>
<dbReference type="Proteomes" id="UP000691718">
    <property type="component" value="Unassembled WGS sequence"/>
</dbReference>
<dbReference type="Pfam" id="PF05485">
    <property type="entry name" value="THAP"/>
    <property type="match status" value="1"/>
</dbReference>
<dbReference type="AlphaFoldDB" id="A0A8S3XIV2"/>
<organism evidence="8 9">
    <name type="scientific">Parnassius apollo</name>
    <name type="common">Apollo butterfly</name>
    <name type="synonym">Papilio apollo</name>
    <dbReference type="NCBI Taxonomy" id="110799"/>
    <lineage>
        <taxon>Eukaryota</taxon>
        <taxon>Metazoa</taxon>
        <taxon>Ecdysozoa</taxon>
        <taxon>Arthropoda</taxon>
        <taxon>Hexapoda</taxon>
        <taxon>Insecta</taxon>
        <taxon>Pterygota</taxon>
        <taxon>Neoptera</taxon>
        <taxon>Endopterygota</taxon>
        <taxon>Lepidoptera</taxon>
        <taxon>Glossata</taxon>
        <taxon>Ditrysia</taxon>
        <taxon>Papilionoidea</taxon>
        <taxon>Papilionidae</taxon>
        <taxon>Parnassiinae</taxon>
        <taxon>Parnassini</taxon>
        <taxon>Parnassius</taxon>
        <taxon>Parnassius</taxon>
    </lineage>
</organism>
<keyword evidence="4 5" id="KW-0238">DNA-binding</keyword>
<keyword evidence="9" id="KW-1185">Reference proteome</keyword>
<evidence type="ECO:0000256" key="1">
    <source>
        <dbReference type="ARBA" id="ARBA00022723"/>
    </source>
</evidence>
<evidence type="ECO:0000313" key="9">
    <source>
        <dbReference type="Proteomes" id="UP000691718"/>
    </source>
</evidence>
<comment type="caution">
    <text evidence="8">The sequence shown here is derived from an EMBL/GenBank/DDBJ whole genome shotgun (WGS) entry which is preliminary data.</text>
</comment>
<sequence>MKKWIIALKETNWEPNIWNKVCSVHFLDSNFYETKKGLRKLINTVITSLFLRPSTPDHNQEAALLNSGKVSVPFEKHEPSTSNDMQIDPEVPPDVCTLLPNVGDTPRKLKLKKEIVRLEDTAKRRRLRCNVLYTTRRRLKKKVENLSQVLKELIEKRLITQEQVDLLASCGLSAAALIKRMISKGKEYSPELRTFSLTLHFYSPKEYI</sequence>
<dbReference type="InterPro" id="IPR006612">
    <property type="entry name" value="THAP_Znf"/>
</dbReference>
<evidence type="ECO:0000256" key="3">
    <source>
        <dbReference type="ARBA" id="ARBA00022833"/>
    </source>
</evidence>
<evidence type="ECO:0000256" key="6">
    <source>
        <dbReference type="SAM" id="Coils"/>
    </source>
</evidence>
<name>A0A8S3XIV2_PARAO</name>
<evidence type="ECO:0000313" key="8">
    <source>
        <dbReference type="EMBL" id="CAG5027571.1"/>
    </source>
</evidence>
<evidence type="ECO:0000259" key="7">
    <source>
        <dbReference type="PROSITE" id="PS50950"/>
    </source>
</evidence>
<reference evidence="8" key="1">
    <citation type="submission" date="2021-04" db="EMBL/GenBank/DDBJ databases">
        <authorList>
            <person name="Tunstrom K."/>
        </authorList>
    </citation>
    <scope>NUCLEOTIDE SEQUENCE</scope>
</reference>
<dbReference type="GO" id="GO:0008270">
    <property type="term" value="F:zinc ion binding"/>
    <property type="evidence" value="ECO:0007669"/>
    <property type="project" value="UniProtKB-KW"/>
</dbReference>
<keyword evidence="1" id="KW-0479">Metal-binding</keyword>
<dbReference type="EMBL" id="CAJQZP010001189">
    <property type="protein sequence ID" value="CAG5027571.1"/>
    <property type="molecule type" value="Genomic_DNA"/>
</dbReference>
<dbReference type="GO" id="GO:0003677">
    <property type="term" value="F:DNA binding"/>
    <property type="evidence" value="ECO:0007669"/>
    <property type="project" value="UniProtKB-UniRule"/>
</dbReference>
<protein>
    <submittedName>
        <fullName evidence="8">(apollo) hypothetical protein</fullName>
    </submittedName>
</protein>
<dbReference type="OrthoDB" id="7312725at2759"/>
<dbReference type="Pfam" id="PF12017">
    <property type="entry name" value="Tnp_P_element"/>
    <property type="match status" value="1"/>
</dbReference>
<gene>
    <name evidence="8" type="ORF">PAPOLLO_LOCUS18853</name>
</gene>
<evidence type="ECO:0000256" key="5">
    <source>
        <dbReference type="PROSITE-ProRule" id="PRU00309"/>
    </source>
</evidence>
<keyword evidence="2 5" id="KW-0863">Zinc-finger</keyword>
<evidence type="ECO:0000256" key="2">
    <source>
        <dbReference type="ARBA" id="ARBA00022771"/>
    </source>
</evidence>
<accession>A0A8S3XIV2</accession>